<name>D4DRD5_NEIEG</name>
<gene>
    <name evidence="1" type="ORF">NEIELOOT_01628</name>
</gene>
<comment type="caution">
    <text evidence="1">The sequence shown here is derived from an EMBL/GenBank/DDBJ whole genome shotgun (WGS) entry which is preliminary data.</text>
</comment>
<dbReference type="EMBL" id="ADBF01000043">
    <property type="protein sequence ID" value="EFE49537.1"/>
    <property type="molecule type" value="Genomic_DNA"/>
</dbReference>
<proteinExistence type="predicted"/>
<accession>D4DRD5</accession>
<dbReference type="Proteomes" id="UP000005536">
    <property type="component" value="Unassembled WGS sequence"/>
</dbReference>
<organism evidence="1 2">
    <name type="scientific">Neisseria elongata subsp. glycolytica ATCC 29315</name>
    <dbReference type="NCBI Taxonomy" id="546263"/>
    <lineage>
        <taxon>Bacteria</taxon>
        <taxon>Pseudomonadati</taxon>
        <taxon>Pseudomonadota</taxon>
        <taxon>Betaproteobacteria</taxon>
        <taxon>Neisseriales</taxon>
        <taxon>Neisseriaceae</taxon>
        <taxon>Neisseria</taxon>
    </lineage>
</organism>
<dbReference type="AlphaFoldDB" id="D4DRD5"/>
<evidence type="ECO:0000313" key="1">
    <source>
        <dbReference type="EMBL" id="EFE49537.1"/>
    </source>
</evidence>
<protein>
    <submittedName>
        <fullName evidence="1">Uncharacterized protein</fullName>
    </submittedName>
</protein>
<reference evidence="1 2" key="1">
    <citation type="submission" date="2010-02" db="EMBL/GenBank/DDBJ databases">
        <authorList>
            <person name="Weinstock G."/>
            <person name="Sodergren E."/>
            <person name="Clifton S."/>
            <person name="Fulton L."/>
            <person name="Fulton B."/>
            <person name="Courtney L."/>
            <person name="Fronick C."/>
            <person name="Harrison M."/>
            <person name="Strong C."/>
            <person name="Farmer C."/>
            <person name="Delahaunty K."/>
            <person name="Markovic C."/>
            <person name="Hall O."/>
            <person name="Minx P."/>
            <person name="Tomlinson C."/>
            <person name="Mitreva M."/>
            <person name="Nelson J."/>
            <person name="Hou S."/>
            <person name="Wollam A."/>
            <person name="Pepin K.H."/>
            <person name="Johnson M."/>
            <person name="Bhonagiri V."/>
            <person name="Zhang X."/>
            <person name="Suruliraj S."/>
            <person name="Warren W."/>
            <person name="Chinwalla A."/>
            <person name="Mardis E.R."/>
            <person name="Wilson R.K."/>
        </authorList>
    </citation>
    <scope>NUCLEOTIDE SEQUENCE [LARGE SCALE GENOMIC DNA]</scope>
    <source>
        <strain evidence="1 2">ATCC 29315</strain>
    </source>
</reference>
<sequence length="48" mass="5629">MANKNIAVAVAYHSRRFKFRFFQGWYFAGYADGGDNRCRYEINAVVFT</sequence>
<evidence type="ECO:0000313" key="2">
    <source>
        <dbReference type="Proteomes" id="UP000005536"/>
    </source>
</evidence>